<gene>
    <name evidence="1" type="ORF">TJEJU_1837</name>
</gene>
<name>A0A238U968_9FLAO</name>
<sequence>MFKKYLIIVIFLLFSCNSRIEDKVKVGLINVINNDSLYELLTNDFHFKYYKDGVGKERIKPIKNDTIILLKNNLTTSKILDNINKNRILLLNRGQICNLSVNHDKKRKVMRPFLEMLYDEKLNKVVFEIKHLVPQYLNNNYKCIELGENDL</sequence>
<reference evidence="1 2" key="1">
    <citation type="submission" date="2017-07" db="EMBL/GenBank/DDBJ databases">
        <authorList>
            <person name="Sun Z.S."/>
            <person name="Albrecht U."/>
            <person name="Echele G."/>
            <person name="Lee C.C."/>
        </authorList>
    </citation>
    <scope>NUCLEOTIDE SEQUENCE [LARGE SCALE GENOMIC DNA]</scope>
    <source>
        <strain evidence="2">type strain: KCTC 22618</strain>
    </source>
</reference>
<dbReference type="KEGG" id="tje:TJEJU_1837"/>
<dbReference type="EMBL" id="LT899436">
    <property type="protein sequence ID" value="SNR15546.1"/>
    <property type="molecule type" value="Genomic_DNA"/>
</dbReference>
<dbReference type="Proteomes" id="UP000215214">
    <property type="component" value="Chromosome TJEJU"/>
</dbReference>
<protein>
    <recommendedName>
        <fullName evidence="3">Lipoprotein</fullName>
    </recommendedName>
</protein>
<evidence type="ECO:0000313" key="1">
    <source>
        <dbReference type="EMBL" id="SNR15546.1"/>
    </source>
</evidence>
<dbReference type="AlphaFoldDB" id="A0A238U968"/>
<keyword evidence="2" id="KW-1185">Reference proteome</keyword>
<evidence type="ECO:0008006" key="3">
    <source>
        <dbReference type="Google" id="ProtNLM"/>
    </source>
</evidence>
<organism evidence="1 2">
    <name type="scientific">Tenacibaculum jejuense</name>
    <dbReference type="NCBI Taxonomy" id="584609"/>
    <lineage>
        <taxon>Bacteria</taxon>
        <taxon>Pseudomonadati</taxon>
        <taxon>Bacteroidota</taxon>
        <taxon>Flavobacteriia</taxon>
        <taxon>Flavobacteriales</taxon>
        <taxon>Flavobacteriaceae</taxon>
        <taxon>Tenacibaculum</taxon>
    </lineage>
</organism>
<evidence type="ECO:0000313" key="2">
    <source>
        <dbReference type="Proteomes" id="UP000215214"/>
    </source>
</evidence>
<accession>A0A238U968</accession>
<proteinExistence type="predicted"/>
<dbReference type="PROSITE" id="PS51257">
    <property type="entry name" value="PROKAR_LIPOPROTEIN"/>
    <property type="match status" value="1"/>
</dbReference>